<accession>A0A482VFN6</accession>
<feature type="chain" id="PRO_5019833104" evidence="2">
    <location>
        <begin position="23"/>
        <end position="195"/>
    </location>
</feature>
<evidence type="ECO:0000256" key="1">
    <source>
        <dbReference type="SAM" id="Phobius"/>
    </source>
</evidence>
<keyword evidence="4" id="KW-1185">Reference proteome</keyword>
<evidence type="ECO:0000313" key="3">
    <source>
        <dbReference type="EMBL" id="RZB89862.1"/>
    </source>
</evidence>
<organism evidence="3 4">
    <name type="scientific">Asbolus verrucosus</name>
    <name type="common">Desert ironclad beetle</name>
    <dbReference type="NCBI Taxonomy" id="1661398"/>
    <lineage>
        <taxon>Eukaryota</taxon>
        <taxon>Metazoa</taxon>
        <taxon>Ecdysozoa</taxon>
        <taxon>Arthropoda</taxon>
        <taxon>Hexapoda</taxon>
        <taxon>Insecta</taxon>
        <taxon>Pterygota</taxon>
        <taxon>Neoptera</taxon>
        <taxon>Endopterygota</taxon>
        <taxon>Coleoptera</taxon>
        <taxon>Polyphaga</taxon>
        <taxon>Cucujiformia</taxon>
        <taxon>Tenebrionidae</taxon>
        <taxon>Pimeliinae</taxon>
        <taxon>Asbolus</taxon>
    </lineage>
</organism>
<keyword evidence="1" id="KW-1133">Transmembrane helix</keyword>
<feature type="signal peptide" evidence="2">
    <location>
        <begin position="1"/>
        <end position="22"/>
    </location>
</feature>
<evidence type="ECO:0000313" key="4">
    <source>
        <dbReference type="Proteomes" id="UP000292052"/>
    </source>
</evidence>
<sequence length="195" mass="21145">MKLKKVCLLLFVILFFLLLTEITCIANYNHDGNLITEEDRRAADSYEKIDQLKSEAHKRGLYDSSGTYSRHQTYSSGYGELGTGYGFVAPSVVGHYQPVPNYGTSYPSHGSEYGNSFGHSGHGLTYAHGHGTHSALALKGLLIPLAGIALLGAAAALSTNPVLLQLGVVNGRRRRRRSFSPGVYPTNAAIKPHKK</sequence>
<evidence type="ECO:0000256" key="2">
    <source>
        <dbReference type="SAM" id="SignalP"/>
    </source>
</evidence>
<dbReference type="EMBL" id="QDEB01107055">
    <property type="protein sequence ID" value="RZB89862.1"/>
    <property type="molecule type" value="Genomic_DNA"/>
</dbReference>
<feature type="transmembrane region" description="Helical" evidence="1">
    <location>
        <begin position="141"/>
        <end position="169"/>
    </location>
</feature>
<comment type="caution">
    <text evidence="3">The sequence shown here is derived from an EMBL/GenBank/DDBJ whole genome shotgun (WGS) entry which is preliminary data.</text>
</comment>
<keyword evidence="2" id="KW-0732">Signal</keyword>
<dbReference type="Proteomes" id="UP000292052">
    <property type="component" value="Unassembled WGS sequence"/>
</dbReference>
<keyword evidence="1" id="KW-0472">Membrane</keyword>
<dbReference type="OrthoDB" id="6775936at2759"/>
<reference evidence="3 4" key="1">
    <citation type="submission" date="2017-03" db="EMBL/GenBank/DDBJ databases">
        <title>Genome of the blue death feigning beetle - Asbolus verrucosus.</title>
        <authorList>
            <person name="Rider S.D."/>
        </authorList>
    </citation>
    <scope>NUCLEOTIDE SEQUENCE [LARGE SCALE GENOMIC DNA]</scope>
    <source>
        <strain evidence="3">Butters</strain>
        <tissue evidence="3">Head and leg muscle</tissue>
    </source>
</reference>
<dbReference type="AlphaFoldDB" id="A0A482VFN6"/>
<gene>
    <name evidence="3" type="ORF">BDFB_008203</name>
</gene>
<keyword evidence="1" id="KW-0812">Transmembrane</keyword>
<proteinExistence type="predicted"/>
<name>A0A482VFN6_ASBVE</name>
<protein>
    <submittedName>
        <fullName evidence="3">Uncharacterized protein</fullName>
    </submittedName>
</protein>